<gene>
    <name evidence="6" type="ORF">H3H51_05545</name>
</gene>
<dbReference type="InterPro" id="IPR008271">
    <property type="entry name" value="Ser/Thr_kinase_AS"/>
</dbReference>
<dbReference type="Proteomes" id="UP000542720">
    <property type="component" value="Unassembled WGS sequence"/>
</dbReference>
<evidence type="ECO:0000259" key="5">
    <source>
        <dbReference type="PROSITE" id="PS50011"/>
    </source>
</evidence>
<dbReference type="GO" id="GO:0005776">
    <property type="term" value="C:autophagosome"/>
    <property type="evidence" value="ECO:0007669"/>
    <property type="project" value="TreeGrafter"/>
</dbReference>
<dbReference type="PANTHER" id="PTHR24348:SF22">
    <property type="entry name" value="NON-SPECIFIC SERINE_THREONINE PROTEIN KINASE"/>
    <property type="match status" value="1"/>
</dbReference>
<evidence type="ECO:0000256" key="2">
    <source>
        <dbReference type="ARBA" id="ARBA00022741"/>
    </source>
</evidence>
<dbReference type="EMBL" id="JACJUD010000002">
    <property type="protein sequence ID" value="MBB2494477.1"/>
    <property type="molecule type" value="Genomic_DNA"/>
</dbReference>
<dbReference type="Gene3D" id="1.10.510.10">
    <property type="entry name" value="Transferase(Phosphotransferase) domain 1"/>
    <property type="match status" value="1"/>
</dbReference>
<keyword evidence="1" id="KW-0808">Transferase</keyword>
<dbReference type="PROSITE" id="PS50011">
    <property type="entry name" value="PROTEIN_KINASE_DOM"/>
    <property type="match status" value="1"/>
</dbReference>
<evidence type="ECO:0000256" key="3">
    <source>
        <dbReference type="ARBA" id="ARBA00022777"/>
    </source>
</evidence>
<dbReference type="GO" id="GO:0005524">
    <property type="term" value="F:ATP binding"/>
    <property type="evidence" value="ECO:0007669"/>
    <property type="project" value="UniProtKB-KW"/>
</dbReference>
<keyword evidence="4" id="KW-0067">ATP-binding</keyword>
<dbReference type="GO" id="GO:0004674">
    <property type="term" value="F:protein serine/threonine kinase activity"/>
    <property type="evidence" value="ECO:0007669"/>
    <property type="project" value="UniProtKB-KW"/>
</dbReference>
<accession>A0A7W4Q966</accession>
<organism evidence="6 7">
    <name type="scientific">Aquipseudomonas ullengensis</name>
    <dbReference type="NCBI Taxonomy" id="2759166"/>
    <lineage>
        <taxon>Bacteria</taxon>
        <taxon>Pseudomonadati</taxon>
        <taxon>Pseudomonadota</taxon>
        <taxon>Gammaproteobacteria</taxon>
        <taxon>Pseudomonadales</taxon>
        <taxon>Pseudomonadaceae</taxon>
        <taxon>Aquipseudomonas</taxon>
    </lineage>
</organism>
<keyword evidence="6" id="KW-0723">Serine/threonine-protein kinase</keyword>
<dbReference type="InterPro" id="IPR000719">
    <property type="entry name" value="Prot_kinase_dom"/>
</dbReference>
<dbReference type="PROSITE" id="PS00108">
    <property type="entry name" value="PROTEIN_KINASE_ST"/>
    <property type="match status" value="1"/>
</dbReference>
<dbReference type="SUPFAM" id="SSF56112">
    <property type="entry name" value="Protein kinase-like (PK-like)"/>
    <property type="match status" value="1"/>
</dbReference>
<dbReference type="GO" id="GO:0000407">
    <property type="term" value="C:phagophore assembly site"/>
    <property type="evidence" value="ECO:0007669"/>
    <property type="project" value="TreeGrafter"/>
</dbReference>
<dbReference type="CDD" id="cd14014">
    <property type="entry name" value="STKc_PknB_like"/>
    <property type="match status" value="1"/>
</dbReference>
<evidence type="ECO:0000313" key="7">
    <source>
        <dbReference type="Proteomes" id="UP000542720"/>
    </source>
</evidence>
<keyword evidence="2" id="KW-0547">Nucleotide-binding</keyword>
<evidence type="ECO:0000313" key="6">
    <source>
        <dbReference type="EMBL" id="MBB2494477.1"/>
    </source>
</evidence>
<dbReference type="InterPro" id="IPR012340">
    <property type="entry name" value="NA-bd_OB-fold"/>
</dbReference>
<name>A0A7W4Q966_9GAMM</name>
<reference evidence="6 7" key="1">
    <citation type="submission" date="2020-08" db="EMBL/GenBank/DDBJ databases">
        <authorList>
            <person name="Kim C.M."/>
        </authorList>
    </citation>
    <scope>NUCLEOTIDE SEQUENCE [LARGE SCALE GENOMIC DNA]</scope>
    <source>
        <strain evidence="6 7">UL070</strain>
    </source>
</reference>
<evidence type="ECO:0000256" key="1">
    <source>
        <dbReference type="ARBA" id="ARBA00022679"/>
    </source>
</evidence>
<dbReference type="Pfam" id="PF00069">
    <property type="entry name" value="Pkinase"/>
    <property type="match status" value="1"/>
</dbReference>
<sequence length="359" mass="39652">MSRFEQGTIIGERYAIDSYINEGGMQYVYKAHDRLLDRYVALKTPKNSSATKRFKQSAILSAKVNHHNIAKTLDYVRDGEDRYLIEELIDGTDLQQALLSRAQFIDPHLAARIFNYLAKGLAAAHHANVVHRDLKPTNIMVTGKHSLTSIKITDFGIATMAKDELVEAIEGGDSTLSMSQTAVGALPYMAPEAIESPRTVSAAADIWSIGAMFYQLITGALPFGNGLKAVQRIMNVDITPPPAFVLSNPQFRPLAESLLSISLSCLKKNPKDRPTADSLVSACSRLCYATAQRHEGQINNFLHKAWGFISQEENNVFFHKESVYGPNPIKIGAHVNFSKYDGGGSFRAHPVLIYDDQPE</sequence>
<keyword evidence="3 6" id="KW-0418">Kinase</keyword>
<dbReference type="PANTHER" id="PTHR24348">
    <property type="entry name" value="SERINE/THREONINE-PROTEIN KINASE UNC-51-RELATED"/>
    <property type="match status" value="1"/>
</dbReference>
<proteinExistence type="predicted"/>
<dbReference type="GO" id="GO:0016020">
    <property type="term" value="C:membrane"/>
    <property type="evidence" value="ECO:0007669"/>
    <property type="project" value="TreeGrafter"/>
</dbReference>
<comment type="caution">
    <text evidence="6">The sequence shown here is derived from an EMBL/GenBank/DDBJ whole genome shotgun (WGS) entry which is preliminary data.</text>
</comment>
<protein>
    <submittedName>
        <fullName evidence="6">Serine/threonine protein kinase</fullName>
    </submittedName>
</protein>
<dbReference type="AlphaFoldDB" id="A0A7W4Q966"/>
<dbReference type="GO" id="GO:0005829">
    <property type="term" value="C:cytosol"/>
    <property type="evidence" value="ECO:0007669"/>
    <property type="project" value="TreeGrafter"/>
</dbReference>
<keyword evidence="7" id="KW-1185">Reference proteome</keyword>
<evidence type="ECO:0000256" key="4">
    <source>
        <dbReference type="ARBA" id="ARBA00022840"/>
    </source>
</evidence>
<dbReference type="InterPro" id="IPR011009">
    <property type="entry name" value="Kinase-like_dom_sf"/>
</dbReference>
<dbReference type="Gene3D" id="3.30.200.20">
    <property type="entry name" value="Phosphorylase Kinase, domain 1"/>
    <property type="match status" value="1"/>
</dbReference>
<dbReference type="Gene3D" id="2.40.50.140">
    <property type="entry name" value="Nucleic acid-binding proteins"/>
    <property type="match status" value="1"/>
</dbReference>
<feature type="domain" description="Protein kinase" evidence="5">
    <location>
        <begin position="14"/>
        <end position="286"/>
    </location>
</feature>
<dbReference type="InterPro" id="IPR045269">
    <property type="entry name" value="Atg1-like"/>
</dbReference>
<dbReference type="RefSeq" id="WP_183088054.1">
    <property type="nucleotide sequence ID" value="NZ_JACJUD010000002.1"/>
</dbReference>
<dbReference type="SMART" id="SM00220">
    <property type="entry name" value="S_TKc"/>
    <property type="match status" value="1"/>
</dbReference>